<comment type="caution">
    <text evidence="1">The sequence shown here is derived from an EMBL/GenBank/DDBJ whole genome shotgun (WGS) entry which is preliminary data.</text>
</comment>
<keyword evidence="2" id="KW-1185">Reference proteome</keyword>
<evidence type="ECO:0000313" key="2">
    <source>
        <dbReference type="Proteomes" id="UP000295304"/>
    </source>
</evidence>
<dbReference type="AlphaFoldDB" id="A0A4R3JC56"/>
<protein>
    <submittedName>
        <fullName evidence="1">Uncharacterized protein</fullName>
    </submittedName>
</protein>
<reference evidence="1 2" key="1">
    <citation type="submission" date="2019-03" db="EMBL/GenBank/DDBJ databases">
        <title>Genomic Encyclopedia of Type Strains, Phase IV (KMG-IV): sequencing the most valuable type-strain genomes for metagenomic binning, comparative biology and taxonomic classification.</title>
        <authorList>
            <person name="Goeker M."/>
        </authorList>
    </citation>
    <scope>NUCLEOTIDE SEQUENCE [LARGE SCALE GENOMIC DNA]</scope>
    <source>
        <strain evidence="1 2">DSM 101688</strain>
    </source>
</reference>
<sequence length="66" mass="7734">MLIAMHKHGLALRKCVMLHLNEVGKYVLLDQARKELGYPQAWPIVRTTEIDRRYRELLAFSDLNTP</sequence>
<organism evidence="1 2">
    <name type="scientific">Varunaivibrio sulfuroxidans</name>
    <dbReference type="NCBI Taxonomy" id="1773489"/>
    <lineage>
        <taxon>Bacteria</taxon>
        <taxon>Pseudomonadati</taxon>
        <taxon>Pseudomonadota</taxon>
        <taxon>Alphaproteobacteria</taxon>
        <taxon>Rhodospirillales</taxon>
        <taxon>Magnetovibrionaceae</taxon>
        <taxon>Varunaivibrio</taxon>
    </lineage>
</organism>
<gene>
    <name evidence="1" type="ORF">EDD55_106188</name>
</gene>
<dbReference type="EMBL" id="SLZW01000006">
    <property type="protein sequence ID" value="TCS62230.1"/>
    <property type="molecule type" value="Genomic_DNA"/>
</dbReference>
<proteinExistence type="predicted"/>
<accession>A0A4R3JC56</accession>
<evidence type="ECO:0000313" key="1">
    <source>
        <dbReference type="EMBL" id="TCS62230.1"/>
    </source>
</evidence>
<name>A0A4R3JC56_9PROT</name>
<dbReference type="Proteomes" id="UP000295304">
    <property type="component" value="Unassembled WGS sequence"/>
</dbReference>